<dbReference type="GO" id="GO:0009236">
    <property type="term" value="P:cobalamin biosynthetic process"/>
    <property type="evidence" value="ECO:0007669"/>
    <property type="project" value="UniProtKB-UniPathway"/>
</dbReference>
<dbReference type="InterPro" id="IPR003203">
    <property type="entry name" value="CobU/CobP"/>
</dbReference>
<evidence type="ECO:0000256" key="13">
    <source>
        <dbReference type="ARBA" id="ARBA00022777"/>
    </source>
</evidence>
<comment type="catalytic activity">
    <reaction evidence="3">
        <text>adenosylcob(III)inamide + GTP = adenosylcob(III)inamide phosphate + GDP + H(+)</text>
        <dbReference type="Rhea" id="RHEA:15765"/>
        <dbReference type="ChEBI" id="CHEBI:2480"/>
        <dbReference type="ChEBI" id="CHEBI:15378"/>
        <dbReference type="ChEBI" id="CHEBI:37565"/>
        <dbReference type="ChEBI" id="CHEBI:58189"/>
        <dbReference type="ChEBI" id="CHEBI:58502"/>
        <dbReference type="EC" id="2.7.1.156"/>
    </reaction>
</comment>
<comment type="pathway">
    <text evidence="6">Cofactor biosynthesis; adenosylcobalamin biosynthesis; adenosylcobalamin from cob(II)yrinate a,c-diamide: step 5/7.</text>
</comment>
<dbReference type="Pfam" id="PF02283">
    <property type="entry name" value="CobU"/>
    <property type="match status" value="1"/>
</dbReference>
<name>A0A212KJA0_9FIRM</name>
<dbReference type="EC" id="2.7.7.62" evidence="9"/>
<protein>
    <recommendedName>
        <fullName evidence="16">Adenosylcobinamide kinase</fullName>
        <ecNumber evidence="8">2.7.1.156</ecNumber>
        <ecNumber evidence="9">2.7.7.62</ecNumber>
    </recommendedName>
    <alternativeName>
        <fullName evidence="17">Adenosylcobinamide-phosphate guanylyltransferase</fullName>
    </alternativeName>
</protein>
<keyword evidence="10" id="KW-0169">Cobalamin biosynthesis</keyword>
<evidence type="ECO:0000313" key="20">
    <source>
        <dbReference type="EMBL" id="SBW11737.1"/>
    </source>
</evidence>
<keyword evidence="13" id="KW-0418">Kinase</keyword>
<evidence type="ECO:0000256" key="7">
    <source>
        <dbReference type="ARBA" id="ARBA00007490"/>
    </source>
</evidence>
<evidence type="ECO:0000256" key="3">
    <source>
        <dbReference type="ARBA" id="ARBA00001522"/>
    </source>
</evidence>
<dbReference type="AlphaFoldDB" id="A0A212KJA0"/>
<dbReference type="SUPFAM" id="SSF52540">
    <property type="entry name" value="P-loop containing nucleoside triphosphate hydrolases"/>
    <property type="match status" value="1"/>
</dbReference>
<feature type="binding site" evidence="19">
    <location>
        <begin position="7"/>
        <end position="14"/>
    </location>
    <ligand>
        <name>GTP</name>
        <dbReference type="ChEBI" id="CHEBI:37565"/>
    </ligand>
</feature>
<proteinExistence type="inferred from homology"/>
<sequence>MTALVVGGAASGKSAFAEGLVTKWRGKPLSYIATLMPYDGEDDRRIARHRDLRAGKGFTTLERYTGLAGLAVPARGAALLECLGNLAANEIFAPQGAGENALDAVVGGVFSLAEQYEDLVVVTNDVFADGCVYPKETRRYLEVLAAANAALARRFDRVYEVVCGIPVTIKGEEL</sequence>
<evidence type="ECO:0000256" key="6">
    <source>
        <dbReference type="ARBA" id="ARBA00005159"/>
    </source>
</evidence>
<organism evidence="20">
    <name type="scientific">uncultured Eubacteriales bacterium</name>
    <dbReference type="NCBI Taxonomy" id="172733"/>
    <lineage>
        <taxon>Bacteria</taxon>
        <taxon>Bacillati</taxon>
        <taxon>Bacillota</taxon>
        <taxon>Clostridia</taxon>
        <taxon>Eubacteriales</taxon>
        <taxon>environmental samples</taxon>
    </lineage>
</organism>
<dbReference type="UniPathway" id="UPA00148">
    <property type="reaction ID" value="UER00236"/>
</dbReference>
<comment type="pathway">
    <text evidence="5">Cofactor biosynthesis; adenosylcobalamin biosynthesis; adenosylcobalamin from cob(II)yrinate a,c-diamide: step 6/7.</text>
</comment>
<evidence type="ECO:0000256" key="16">
    <source>
        <dbReference type="ARBA" id="ARBA00029570"/>
    </source>
</evidence>
<evidence type="ECO:0000256" key="14">
    <source>
        <dbReference type="ARBA" id="ARBA00022840"/>
    </source>
</evidence>
<evidence type="ECO:0000256" key="18">
    <source>
        <dbReference type="PIRSR" id="PIRSR006135-1"/>
    </source>
</evidence>
<keyword evidence="11" id="KW-0808">Transferase</keyword>
<dbReference type="PIRSF" id="PIRSF006135">
    <property type="entry name" value="CobU"/>
    <property type="match status" value="1"/>
</dbReference>
<dbReference type="GO" id="GO:0005525">
    <property type="term" value="F:GTP binding"/>
    <property type="evidence" value="ECO:0007669"/>
    <property type="project" value="UniProtKB-KW"/>
</dbReference>
<dbReference type="InterPro" id="IPR027417">
    <property type="entry name" value="P-loop_NTPase"/>
</dbReference>
<dbReference type="EMBL" id="FLUN01000001">
    <property type="protein sequence ID" value="SBW11737.1"/>
    <property type="molecule type" value="Genomic_DNA"/>
</dbReference>
<comment type="function">
    <text evidence="4">Catalyzes ATP-dependent phosphorylation of adenosylcobinamide and addition of GMP to adenosylcobinamide phosphate.</text>
</comment>
<dbReference type="Gene3D" id="3.40.50.300">
    <property type="entry name" value="P-loop containing nucleotide triphosphate hydrolases"/>
    <property type="match status" value="1"/>
</dbReference>
<comment type="catalytic activity">
    <reaction evidence="1">
        <text>adenosylcob(III)inamide + ATP = adenosylcob(III)inamide phosphate + ADP + H(+)</text>
        <dbReference type="Rhea" id="RHEA:15769"/>
        <dbReference type="ChEBI" id="CHEBI:2480"/>
        <dbReference type="ChEBI" id="CHEBI:15378"/>
        <dbReference type="ChEBI" id="CHEBI:30616"/>
        <dbReference type="ChEBI" id="CHEBI:58502"/>
        <dbReference type="ChEBI" id="CHEBI:456216"/>
        <dbReference type="EC" id="2.7.1.156"/>
    </reaction>
</comment>
<evidence type="ECO:0000256" key="1">
    <source>
        <dbReference type="ARBA" id="ARBA00000312"/>
    </source>
</evidence>
<comment type="similarity">
    <text evidence="7">Belongs to the CobU/CobP family.</text>
</comment>
<keyword evidence="12 19" id="KW-0547">Nucleotide-binding</keyword>
<dbReference type="EC" id="2.7.1.156" evidence="8"/>
<evidence type="ECO:0000256" key="15">
    <source>
        <dbReference type="ARBA" id="ARBA00023134"/>
    </source>
</evidence>
<dbReference type="PANTHER" id="PTHR34848:SF1">
    <property type="entry name" value="BIFUNCTIONAL ADENOSYLCOBALAMIN BIOSYNTHESIS PROTEIN COBU"/>
    <property type="match status" value="1"/>
</dbReference>
<feature type="active site" description="GMP-histidine intermediate" evidence="18">
    <location>
        <position position="49"/>
    </location>
</feature>
<evidence type="ECO:0000256" key="2">
    <source>
        <dbReference type="ARBA" id="ARBA00000711"/>
    </source>
</evidence>
<evidence type="ECO:0000256" key="4">
    <source>
        <dbReference type="ARBA" id="ARBA00003889"/>
    </source>
</evidence>
<feature type="binding site" evidence="19">
    <location>
        <begin position="50"/>
        <end position="53"/>
    </location>
    <ligand>
        <name>GTP</name>
        <dbReference type="ChEBI" id="CHEBI:37565"/>
    </ligand>
</feature>
<evidence type="ECO:0000256" key="17">
    <source>
        <dbReference type="ARBA" id="ARBA00030571"/>
    </source>
</evidence>
<feature type="binding site" evidence="19">
    <location>
        <position position="81"/>
    </location>
    <ligand>
        <name>GTP</name>
        <dbReference type="ChEBI" id="CHEBI:37565"/>
    </ligand>
</feature>
<evidence type="ECO:0000256" key="8">
    <source>
        <dbReference type="ARBA" id="ARBA00012016"/>
    </source>
</evidence>
<evidence type="ECO:0000256" key="10">
    <source>
        <dbReference type="ARBA" id="ARBA00022573"/>
    </source>
</evidence>
<evidence type="ECO:0000256" key="11">
    <source>
        <dbReference type="ARBA" id="ARBA00022679"/>
    </source>
</evidence>
<evidence type="ECO:0000256" key="5">
    <source>
        <dbReference type="ARBA" id="ARBA00004692"/>
    </source>
</evidence>
<evidence type="ECO:0000256" key="19">
    <source>
        <dbReference type="PIRSR" id="PIRSR006135-2"/>
    </source>
</evidence>
<accession>A0A212KJA0</accession>
<evidence type="ECO:0000256" key="12">
    <source>
        <dbReference type="ARBA" id="ARBA00022741"/>
    </source>
</evidence>
<keyword evidence="14" id="KW-0067">ATP-binding</keyword>
<feature type="binding site" evidence="19">
    <location>
        <position position="62"/>
    </location>
    <ligand>
        <name>GTP</name>
        <dbReference type="ChEBI" id="CHEBI:37565"/>
    </ligand>
</feature>
<dbReference type="GO" id="GO:0005524">
    <property type="term" value="F:ATP binding"/>
    <property type="evidence" value="ECO:0007669"/>
    <property type="project" value="UniProtKB-KW"/>
</dbReference>
<dbReference type="GO" id="GO:0043752">
    <property type="term" value="F:adenosylcobinamide kinase activity"/>
    <property type="evidence" value="ECO:0007669"/>
    <property type="project" value="UniProtKB-EC"/>
</dbReference>
<comment type="catalytic activity">
    <reaction evidence="2">
        <text>adenosylcob(III)inamide phosphate + GTP + H(+) = adenosylcob(III)inamide-GDP + diphosphate</text>
        <dbReference type="Rhea" id="RHEA:22712"/>
        <dbReference type="ChEBI" id="CHEBI:15378"/>
        <dbReference type="ChEBI" id="CHEBI:33019"/>
        <dbReference type="ChEBI" id="CHEBI:37565"/>
        <dbReference type="ChEBI" id="CHEBI:58502"/>
        <dbReference type="ChEBI" id="CHEBI:60487"/>
        <dbReference type="EC" id="2.7.7.62"/>
    </reaction>
</comment>
<keyword evidence="15 19" id="KW-0342">GTP-binding</keyword>
<dbReference type="GO" id="GO:0008820">
    <property type="term" value="F:cobinamide phosphate guanylyltransferase activity"/>
    <property type="evidence" value="ECO:0007669"/>
    <property type="project" value="UniProtKB-EC"/>
</dbReference>
<reference evidence="20" key="1">
    <citation type="submission" date="2016-04" db="EMBL/GenBank/DDBJ databases">
        <authorList>
            <person name="Evans L.H."/>
            <person name="Alamgir A."/>
            <person name="Owens N."/>
            <person name="Weber N.D."/>
            <person name="Virtaneva K."/>
            <person name="Barbian K."/>
            <person name="Babar A."/>
            <person name="Rosenke K."/>
        </authorList>
    </citation>
    <scope>NUCLEOTIDE SEQUENCE</scope>
    <source>
        <strain evidence="20">86</strain>
    </source>
</reference>
<gene>
    <name evidence="20" type="ORF">KL86CLO1_13373</name>
</gene>
<evidence type="ECO:0000256" key="9">
    <source>
        <dbReference type="ARBA" id="ARBA00012523"/>
    </source>
</evidence>
<dbReference type="PANTHER" id="PTHR34848">
    <property type="match status" value="1"/>
</dbReference>